<dbReference type="EMBL" id="SWJQ01000186">
    <property type="protein sequence ID" value="TRZ19366.1"/>
    <property type="molecule type" value="Genomic_DNA"/>
</dbReference>
<feature type="domain" description="MPN" evidence="17">
    <location>
        <begin position="60"/>
        <end position="197"/>
    </location>
</feature>
<keyword evidence="19" id="KW-1185">Reference proteome</keyword>
<comment type="subcellular location">
    <subcellularLocation>
        <location evidence="3">Cytoplasm</location>
    </subcellularLocation>
    <subcellularLocation>
        <location evidence="2">Nucleus</location>
    </subcellularLocation>
</comment>
<keyword evidence="15" id="KW-0539">Nucleus</keyword>
<keyword evidence="7" id="KW-0433">Leucine-rich repeat</keyword>
<name>A0A8K1LMT0_9PASS</name>
<feature type="region of interest" description="Disordered" evidence="16">
    <location>
        <begin position="499"/>
        <end position="520"/>
    </location>
</feature>
<evidence type="ECO:0000313" key="18">
    <source>
        <dbReference type="EMBL" id="TRZ19366.1"/>
    </source>
</evidence>
<evidence type="ECO:0000256" key="9">
    <source>
        <dbReference type="ARBA" id="ARBA00022723"/>
    </source>
</evidence>
<sequence>MAAAASGASGSGMAQKTWELANNMQEAQSIDEIYKYDRKQQQEILAAKPWTKDHHYFKYCKISALALLKMVMHARSGGNLEVMGLMLGKVDGETMIIMDSFALPVEGTETRVNAQAAAYEYMAAYIENAKQVGRLENAIGWYHSHPGYGCWLSGIDVSTQMLNQQFQEPFVAVVIDPTRTISAGKVNLGAFRTYPKGYKPPDEGPSEYQTIPLNKIEDFGVHCKQYYALEVSYFKSSLDRKLLELLWNKYWVNTLSSSSLLTNADYTTGQVFDLSEKLEQSEAQLGRGSFMLGLETHDKKSEDKLAKATRDRRDTTQRDFDTLERWAHANFLKLNKVKPKVLHPDKSNPKHNYGLGRERTRSLMCLSSVHSQPRKPNCVLDSIKISVASRSKEVILLYSTLLRPPPGVLMSSQAERAGVVQPGEAPGRPYSTLPLREQAYKKNIDGLFTRACCDKTSGNGFKLKEGRFGLDIKKKFIFVMGGPFNQIMLGFYSSIMTSQISEPPPQPQEHDKGYSPALPLQHGSEEQVSLGHVTLLQFPQEASHLLSQHLLLLPHALTCGLIQLPIDHLRALDDDVSHHSKEHLDSHGLDEEGEKGSSGSGKEQEAGMGAARSWEQGDLSFCKNLRVLYLYDNQINQIQNLDFASNITHLYLQNNRISSIENLSSLKKLEKLYLGGNYITVVEGLDKIGELRELHIENQHLPLGEKLLFDPVSLNSLAKSLSVLNISNNNIDELEELAVLENLSYLKAVDNRLKHMKDLEGVLKKWTKLRRIDLTGNPICQKPKYKDRIIVQSLTLESLDGKEIKEMERRFLINWKASRAARKKSNERMTDELAVRVQHSDSRTPYPTLPFHHSDSVKEKAKYLDLAHEQKVERKSLPRVRERRSQIKTQVEEASESQDFISYRCEAPKPETAISKGTQGDEVFSQAVTGTDTPKT</sequence>
<dbReference type="AlphaFoldDB" id="A0A8K1LMT0"/>
<gene>
    <name evidence="18" type="ORF">HGM15179_007694</name>
</gene>
<feature type="compositionally biased region" description="Polar residues" evidence="16">
    <location>
        <begin position="926"/>
        <end position="936"/>
    </location>
</feature>
<keyword evidence="6" id="KW-0963">Cytoplasm</keyword>
<evidence type="ECO:0000256" key="16">
    <source>
        <dbReference type="SAM" id="MobiDB-lite"/>
    </source>
</evidence>
<feature type="region of interest" description="Disordered" evidence="16">
    <location>
        <begin position="580"/>
        <end position="609"/>
    </location>
</feature>
<keyword evidence="11" id="KW-0736">Signalosome</keyword>
<evidence type="ECO:0000256" key="11">
    <source>
        <dbReference type="ARBA" id="ARBA00022790"/>
    </source>
</evidence>
<evidence type="ECO:0000256" key="10">
    <source>
        <dbReference type="ARBA" id="ARBA00022737"/>
    </source>
</evidence>
<dbReference type="Proteomes" id="UP000796761">
    <property type="component" value="Unassembled WGS sequence"/>
</dbReference>
<organism evidence="18 19">
    <name type="scientific">Zosterops borbonicus</name>
    <dbReference type="NCBI Taxonomy" id="364589"/>
    <lineage>
        <taxon>Eukaryota</taxon>
        <taxon>Metazoa</taxon>
        <taxon>Chordata</taxon>
        <taxon>Craniata</taxon>
        <taxon>Vertebrata</taxon>
        <taxon>Euteleostomi</taxon>
        <taxon>Archelosauria</taxon>
        <taxon>Archosauria</taxon>
        <taxon>Dinosauria</taxon>
        <taxon>Saurischia</taxon>
        <taxon>Theropoda</taxon>
        <taxon>Coelurosauria</taxon>
        <taxon>Aves</taxon>
        <taxon>Neognathae</taxon>
        <taxon>Neoaves</taxon>
        <taxon>Telluraves</taxon>
        <taxon>Australaves</taxon>
        <taxon>Passeriformes</taxon>
        <taxon>Sylvioidea</taxon>
        <taxon>Zosteropidae</taxon>
        <taxon>Zosterops</taxon>
    </lineage>
</organism>
<dbReference type="InterPro" id="IPR050242">
    <property type="entry name" value="JAMM_MPN+_peptidase_M67A"/>
</dbReference>
<evidence type="ECO:0000313" key="19">
    <source>
        <dbReference type="Proteomes" id="UP000796761"/>
    </source>
</evidence>
<evidence type="ECO:0000256" key="1">
    <source>
        <dbReference type="ARBA" id="ARBA00001968"/>
    </source>
</evidence>
<dbReference type="FunFam" id="3.80.10.10:FF:000293">
    <property type="entry name" value="Protein phosphatase 1 regulatory subunit 42"/>
    <property type="match status" value="1"/>
</dbReference>
<dbReference type="InterPro" id="IPR040961">
    <property type="entry name" value="CSN5_C"/>
</dbReference>
<dbReference type="GO" id="GO:0008237">
    <property type="term" value="F:metallopeptidase activity"/>
    <property type="evidence" value="ECO:0007669"/>
    <property type="project" value="UniProtKB-KW"/>
</dbReference>
<keyword evidence="13" id="KW-0862">Zinc</keyword>
<evidence type="ECO:0000256" key="4">
    <source>
        <dbReference type="ARBA" id="ARBA00006008"/>
    </source>
</evidence>
<dbReference type="PROSITE" id="PS51450">
    <property type="entry name" value="LRR"/>
    <property type="match status" value="4"/>
</dbReference>
<evidence type="ECO:0000256" key="15">
    <source>
        <dbReference type="ARBA" id="ARBA00023242"/>
    </source>
</evidence>
<comment type="cofactor">
    <cofactor evidence="1">
        <name>a divalent metal cation</name>
        <dbReference type="ChEBI" id="CHEBI:60240"/>
    </cofactor>
</comment>
<dbReference type="GO" id="GO:0005737">
    <property type="term" value="C:cytoplasm"/>
    <property type="evidence" value="ECO:0007669"/>
    <property type="project" value="UniProtKB-SubCell"/>
</dbReference>
<evidence type="ECO:0000256" key="3">
    <source>
        <dbReference type="ARBA" id="ARBA00004496"/>
    </source>
</evidence>
<evidence type="ECO:0000256" key="2">
    <source>
        <dbReference type="ARBA" id="ARBA00004123"/>
    </source>
</evidence>
<dbReference type="InterPro" id="IPR000555">
    <property type="entry name" value="JAMM/MPN+_dom"/>
</dbReference>
<dbReference type="GO" id="GO:0046872">
    <property type="term" value="F:metal ion binding"/>
    <property type="evidence" value="ECO:0007669"/>
    <property type="project" value="UniProtKB-KW"/>
</dbReference>
<dbReference type="Gene3D" id="3.80.10.10">
    <property type="entry name" value="Ribonuclease Inhibitor"/>
    <property type="match status" value="2"/>
</dbReference>
<keyword evidence="14" id="KW-0482">Metalloprotease</keyword>
<evidence type="ECO:0000256" key="7">
    <source>
        <dbReference type="ARBA" id="ARBA00022614"/>
    </source>
</evidence>
<keyword evidence="12" id="KW-0378">Hydrolase</keyword>
<dbReference type="SUPFAM" id="SSF52058">
    <property type="entry name" value="L domain-like"/>
    <property type="match status" value="1"/>
</dbReference>
<dbReference type="CDD" id="cd21340">
    <property type="entry name" value="PPP1R42"/>
    <property type="match status" value="1"/>
</dbReference>
<evidence type="ECO:0000256" key="12">
    <source>
        <dbReference type="ARBA" id="ARBA00022801"/>
    </source>
</evidence>
<protein>
    <recommendedName>
        <fullName evidence="5">COP9 signalosome complex subunit 5</fullName>
    </recommendedName>
</protein>
<dbReference type="SMART" id="SM00232">
    <property type="entry name" value="JAB_MPN"/>
    <property type="match status" value="1"/>
</dbReference>
<dbReference type="Pfam" id="PF18323">
    <property type="entry name" value="CSN5_C"/>
    <property type="match status" value="1"/>
</dbReference>
<dbReference type="GO" id="GO:0008180">
    <property type="term" value="C:COP9 signalosome"/>
    <property type="evidence" value="ECO:0007669"/>
    <property type="project" value="UniProtKB-KW"/>
</dbReference>
<comment type="caution">
    <text evidence="18">The sequence shown here is derived from an EMBL/GenBank/DDBJ whole genome shotgun (WGS) entry which is preliminary data.</text>
</comment>
<keyword evidence="10" id="KW-0677">Repeat</keyword>
<dbReference type="GO" id="GO:0006508">
    <property type="term" value="P:proteolysis"/>
    <property type="evidence" value="ECO:0007669"/>
    <property type="project" value="UniProtKB-KW"/>
</dbReference>
<dbReference type="InterPro" id="IPR001611">
    <property type="entry name" value="Leu-rich_rpt"/>
</dbReference>
<dbReference type="PANTHER" id="PTHR10410">
    <property type="entry name" value="EUKARYOTIC TRANSLATION INITIATION FACTOR 3 -RELATED"/>
    <property type="match status" value="1"/>
</dbReference>
<dbReference type="PROSITE" id="PS50249">
    <property type="entry name" value="MPN"/>
    <property type="match status" value="1"/>
</dbReference>
<evidence type="ECO:0000256" key="5">
    <source>
        <dbReference type="ARBA" id="ARBA00014880"/>
    </source>
</evidence>
<dbReference type="OrthoDB" id="10266268at2759"/>
<evidence type="ECO:0000256" key="8">
    <source>
        <dbReference type="ARBA" id="ARBA00022670"/>
    </source>
</evidence>
<dbReference type="SUPFAM" id="SSF102712">
    <property type="entry name" value="JAB1/MPN domain"/>
    <property type="match status" value="1"/>
</dbReference>
<dbReference type="CDD" id="cd08069">
    <property type="entry name" value="MPN_RPN11_CSN5"/>
    <property type="match status" value="1"/>
</dbReference>
<dbReference type="Pfam" id="PF12799">
    <property type="entry name" value="LRR_4"/>
    <property type="match status" value="1"/>
</dbReference>
<evidence type="ECO:0000256" key="14">
    <source>
        <dbReference type="ARBA" id="ARBA00023049"/>
    </source>
</evidence>
<feature type="compositionally biased region" description="Basic and acidic residues" evidence="16">
    <location>
        <begin position="580"/>
        <end position="590"/>
    </location>
</feature>
<feature type="region of interest" description="Disordered" evidence="16">
    <location>
        <begin position="875"/>
        <end position="936"/>
    </location>
</feature>
<dbReference type="InterPro" id="IPR025875">
    <property type="entry name" value="Leu-rich_rpt_4"/>
</dbReference>
<evidence type="ECO:0000256" key="13">
    <source>
        <dbReference type="ARBA" id="ARBA00022833"/>
    </source>
</evidence>
<dbReference type="InterPro" id="IPR032675">
    <property type="entry name" value="LRR_dom_sf"/>
</dbReference>
<dbReference type="SMART" id="SM00365">
    <property type="entry name" value="LRR_SD22"/>
    <property type="match status" value="4"/>
</dbReference>
<accession>A0A8K1LMT0</accession>
<feature type="compositionally biased region" description="Basic and acidic residues" evidence="16">
    <location>
        <begin position="875"/>
        <end position="885"/>
    </location>
</feature>
<evidence type="ECO:0000259" key="17">
    <source>
        <dbReference type="PROSITE" id="PS50249"/>
    </source>
</evidence>
<evidence type="ECO:0000256" key="6">
    <source>
        <dbReference type="ARBA" id="ARBA00022490"/>
    </source>
</evidence>
<keyword evidence="8" id="KW-0645">Protease</keyword>
<dbReference type="FunFam" id="3.40.140.10:FF:000203">
    <property type="entry name" value="COP9 signalosome complex subunit 5"/>
    <property type="match status" value="1"/>
</dbReference>
<dbReference type="Gene3D" id="3.40.140.10">
    <property type="entry name" value="Cytidine Deaminase, domain 2"/>
    <property type="match status" value="1"/>
</dbReference>
<comment type="similarity">
    <text evidence="4">Belongs to the peptidase M67A family. CSN5 subfamily.</text>
</comment>
<dbReference type="InterPro" id="IPR037518">
    <property type="entry name" value="MPN"/>
</dbReference>
<dbReference type="Pfam" id="PF01398">
    <property type="entry name" value="JAB"/>
    <property type="match status" value="1"/>
</dbReference>
<keyword evidence="9" id="KW-0479">Metal-binding</keyword>
<proteinExistence type="inferred from homology"/>
<reference evidence="18" key="1">
    <citation type="submission" date="2019-04" db="EMBL/GenBank/DDBJ databases">
        <title>Genome assembly of Zosterops borbonicus 15179.</title>
        <authorList>
            <person name="Leroy T."/>
            <person name="Anselmetti Y."/>
            <person name="Tilak M.-K."/>
            <person name="Nabholz B."/>
        </authorList>
    </citation>
    <scope>NUCLEOTIDE SEQUENCE</scope>
    <source>
        <strain evidence="18">HGM_15179</strain>
        <tissue evidence="18">Muscle</tissue>
    </source>
</reference>